<reference evidence="3" key="3">
    <citation type="submission" date="2020-02" db="EMBL/GenBank/DDBJ databases">
        <authorList>
            <person name="Matsumoto Y."/>
            <person name="Motooka D."/>
            <person name="Nakamura S."/>
        </authorList>
    </citation>
    <scope>NUCLEOTIDE SEQUENCE</scope>
    <source>
        <strain evidence="3">JCM 18113</strain>
    </source>
</reference>
<dbReference type="GO" id="GO:0051213">
    <property type="term" value="F:dioxygenase activity"/>
    <property type="evidence" value="ECO:0007669"/>
    <property type="project" value="UniProtKB-KW"/>
</dbReference>
<dbReference type="EMBL" id="AP022590">
    <property type="protein sequence ID" value="BBY38161.1"/>
    <property type="molecule type" value="Genomic_DNA"/>
</dbReference>
<dbReference type="Proteomes" id="UP000192760">
    <property type="component" value="Unassembled WGS sequence"/>
</dbReference>
<keyword evidence="2" id="KW-0560">Oxidoreductase</keyword>
<dbReference type="EMBL" id="MVHW01000017">
    <property type="protein sequence ID" value="ORB04935.1"/>
    <property type="molecule type" value="Genomic_DNA"/>
</dbReference>
<evidence type="ECO:0000256" key="2">
    <source>
        <dbReference type="ARBA" id="ARBA00023002"/>
    </source>
</evidence>
<dbReference type="NCBIfam" id="NF007479">
    <property type="entry name" value="PRK10069.1"/>
    <property type="match status" value="1"/>
</dbReference>
<evidence type="ECO:0000313" key="4">
    <source>
        <dbReference type="EMBL" id="ORB04935.1"/>
    </source>
</evidence>
<dbReference type="Proteomes" id="UP000465812">
    <property type="component" value="Chromosome"/>
</dbReference>
<gene>
    <name evidence="4" type="ORF">BST30_15870</name>
    <name evidence="3" type="ORF">MMAN_22950</name>
</gene>
<dbReference type="AlphaFoldDB" id="A0A1X0FTI2"/>
<dbReference type="RefSeq" id="WP_083096022.1">
    <property type="nucleotide sequence ID" value="NZ_AP022590.1"/>
</dbReference>
<dbReference type="SUPFAM" id="SSF54427">
    <property type="entry name" value="NTF2-like"/>
    <property type="match status" value="1"/>
</dbReference>
<dbReference type="GO" id="GO:0019380">
    <property type="term" value="P:3-phenylpropionate catabolic process"/>
    <property type="evidence" value="ECO:0007669"/>
    <property type="project" value="TreeGrafter"/>
</dbReference>
<reference evidence="4 5" key="1">
    <citation type="submission" date="2017-02" db="EMBL/GenBank/DDBJ databases">
        <title>The new phylogeny of genus Mycobacterium.</title>
        <authorList>
            <person name="Tortoli E."/>
            <person name="Trovato A."/>
            <person name="Cirillo D.M."/>
        </authorList>
    </citation>
    <scope>NUCLEOTIDE SEQUENCE [LARGE SCALE GENOMIC DNA]</scope>
    <source>
        <strain evidence="4 5">DSM 45255</strain>
    </source>
</reference>
<name>A0A1X0FTI2_MYCNT</name>
<sequence length="180" mass="20849">MSRAVERTTTRLRMTDPRYAEVSEWLIEEAELLDGRQFEAWLARLAADVSYRMPVRQTVDAVDEEETPSTFHYLDENYESLWVRVQRLIGGAAQSESPPSRTRRHVSNVRVATGGRDDELTAASYLLLLRSRRDDPDYQTISCERRDRLRRVEDDRLMLVSREVLVDQSSLGVSNLSIFL</sequence>
<evidence type="ECO:0000313" key="5">
    <source>
        <dbReference type="Proteomes" id="UP000192760"/>
    </source>
</evidence>
<comment type="similarity">
    <text evidence="1">Belongs to the bacterial ring-hydroxylating dioxygenase beta subunit family.</text>
</comment>
<protein>
    <submittedName>
        <fullName evidence="3">Hypothetical biphenyl dioxygenase beta subunit</fullName>
    </submittedName>
</protein>
<proteinExistence type="inferred from homology"/>
<dbReference type="CDD" id="cd00667">
    <property type="entry name" value="ring_hydroxylating_dioxygenases_beta"/>
    <property type="match status" value="1"/>
</dbReference>
<accession>A0A1X0FTI2</accession>
<dbReference type="InterPro" id="IPR032710">
    <property type="entry name" value="NTF2-like_dom_sf"/>
</dbReference>
<dbReference type="PANTHER" id="PTHR41534:SF2">
    <property type="entry name" value="3-PHENYLPROPIONATE_CINNAMIC ACID DIOXYGENASE SUBUNIT BETA"/>
    <property type="match status" value="1"/>
</dbReference>
<reference evidence="3 6" key="2">
    <citation type="journal article" date="2019" name="Emerg. Microbes Infect.">
        <title>Comprehensive subspecies identification of 175 nontuberculous mycobacteria species based on 7547 genomic profiles.</title>
        <authorList>
            <person name="Matsumoto Y."/>
            <person name="Kinjo T."/>
            <person name="Motooka D."/>
            <person name="Nabeya D."/>
            <person name="Jung N."/>
            <person name="Uechi K."/>
            <person name="Horii T."/>
            <person name="Iida T."/>
            <person name="Fujita J."/>
            <person name="Nakamura S."/>
        </authorList>
    </citation>
    <scope>NUCLEOTIDE SEQUENCE [LARGE SCALE GENOMIC DNA]</scope>
    <source>
        <strain evidence="3 6">JCM 18113</strain>
    </source>
</reference>
<keyword evidence="6" id="KW-1185">Reference proteome</keyword>
<evidence type="ECO:0000313" key="6">
    <source>
        <dbReference type="Proteomes" id="UP000465812"/>
    </source>
</evidence>
<dbReference type="Pfam" id="PF00866">
    <property type="entry name" value="Ring_hydroxyl_B"/>
    <property type="match status" value="1"/>
</dbReference>
<organism evidence="4 5">
    <name type="scientific">Mycobacterium mantenii</name>
    <dbReference type="NCBI Taxonomy" id="560555"/>
    <lineage>
        <taxon>Bacteria</taxon>
        <taxon>Bacillati</taxon>
        <taxon>Actinomycetota</taxon>
        <taxon>Actinomycetes</taxon>
        <taxon>Mycobacteriales</taxon>
        <taxon>Mycobacteriaceae</taxon>
        <taxon>Mycobacterium</taxon>
        <taxon>Mycobacterium avium complex (MAC)</taxon>
    </lineage>
</organism>
<evidence type="ECO:0000256" key="1">
    <source>
        <dbReference type="ARBA" id="ARBA00009570"/>
    </source>
</evidence>
<keyword evidence="3" id="KW-0223">Dioxygenase</keyword>
<dbReference type="InterPro" id="IPR000391">
    <property type="entry name" value="Rng_hydr_dOase-bsu"/>
</dbReference>
<evidence type="ECO:0000313" key="3">
    <source>
        <dbReference type="EMBL" id="BBY38161.1"/>
    </source>
</evidence>
<dbReference type="PANTHER" id="PTHR41534">
    <property type="entry name" value="BLR3401 PROTEIN"/>
    <property type="match status" value="1"/>
</dbReference>
<dbReference type="STRING" id="560555.BST30_15870"/>
<dbReference type="Gene3D" id="3.10.450.50">
    <property type="match status" value="1"/>
</dbReference>